<sequence length="622" mass="65840">MDRTRIVTRSLLPTATVLATTLALAALPPADGTVNAGPAAQERLLDDAPPEAGRQSPRETGRASPPAAGRPSTELTGRQLASSTGEPELLAKASPDECFRGIGAISPGGECEPGKPKVNQSYVWGLTKSGNHLWFGTAANVHCLTLGLSLAEIEPIENDDYVCEFGESPQRAKSPLLPPAAGDWRPPRVYLYDTSTRKLTDKTGAIAGKSSADRLRLESTVGIRAAGSHNGVVLLGGPGIVGINLFAFDAKSGRYLGSTTVAQYGTIRHIIVADGALYAGVGLGPDGLAGGAVLRWAGNTSSPFKFTVVGKLPAQVADLVAHKGRLFVTTWPSVARGVQAQTIAGVWMSQWLTTGKRGLTTADASSWRQVWSVSQYEPDPVVAASYGLGGLASYGGHLYWGTMHVPLKSTQTHTLRQRPASDEQGSIAVQNTQRSTSIFRASNFDQGKAKAQLLYGASELPAFNPEANDGAGAWQLRPTGYKPKFGPAGFGNKYNNYTWKMVVTGDSLYVGTMDWSYVGKDLPPTVGGAVEAALGEPDPASYGADLWVFDNPKKAAKPVDTTGLGNYLNYGIRTMVADRSAIYLGMGNPMNLRTDTEDDVPEGGWELIRLPVTNPKSSAAKR</sequence>
<feature type="compositionally biased region" description="Polar residues" evidence="1">
    <location>
        <begin position="73"/>
        <end position="85"/>
    </location>
</feature>
<dbReference type="RefSeq" id="WP_331218091.1">
    <property type="nucleotide sequence ID" value="NZ_JAZGQK010000035.1"/>
</dbReference>
<protein>
    <recommendedName>
        <fullName evidence="5">Secreted protein</fullName>
    </recommendedName>
</protein>
<evidence type="ECO:0000256" key="2">
    <source>
        <dbReference type="SAM" id="SignalP"/>
    </source>
</evidence>
<dbReference type="Proteomes" id="UP001332243">
    <property type="component" value="Unassembled WGS sequence"/>
</dbReference>
<evidence type="ECO:0000256" key="1">
    <source>
        <dbReference type="SAM" id="MobiDB-lite"/>
    </source>
</evidence>
<evidence type="ECO:0008006" key="5">
    <source>
        <dbReference type="Google" id="ProtNLM"/>
    </source>
</evidence>
<comment type="caution">
    <text evidence="3">The sequence shown here is derived from an EMBL/GenBank/DDBJ whole genome shotgun (WGS) entry which is preliminary data.</text>
</comment>
<name>A0ABU7S346_9ACTN</name>
<keyword evidence="2" id="KW-0732">Signal</keyword>
<evidence type="ECO:0000313" key="4">
    <source>
        <dbReference type="Proteomes" id="UP001332243"/>
    </source>
</evidence>
<feature type="region of interest" description="Disordered" evidence="1">
    <location>
        <begin position="47"/>
        <end position="92"/>
    </location>
</feature>
<reference evidence="3 4" key="1">
    <citation type="submission" date="2024-01" db="EMBL/GenBank/DDBJ databases">
        <title>Genome insights into Plantactinospora sonchi sp. nov.</title>
        <authorList>
            <person name="Wang L."/>
        </authorList>
    </citation>
    <scope>NUCLEOTIDE SEQUENCE [LARGE SCALE GENOMIC DNA]</scope>
    <source>
        <strain evidence="3 4">NEAU-QY2</strain>
    </source>
</reference>
<proteinExistence type="predicted"/>
<keyword evidence="4" id="KW-1185">Reference proteome</keyword>
<organism evidence="3 4">
    <name type="scientific">Plantactinospora sonchi</name>
    <dbReference type="NCBI Taxonomy" id="1544735"/>
    <lineage>
        <taxon>Bacteria</taxon>
        <taxon>Bacillati</taxon>
        <taxon>Actinomycetota</taxon>
        <taxon>Actinomycetes</taxon>
        <taxon>Micromonosporales</taxon>
        <taxon>Micromonosporaceae</taxon>
        <taxon>Plantactinospora</taxon>
    </lineage>
</organism>
<evidence type="ECO:0000313" key="3">
    <source>
        <dbReference type="EMBL" id="MEE6263152.1"/>
    </source>
</evidence>
<accession>A0ABU7S346</accession>
<dbReference type="EMBL" id="JAZGQK010000035">
    <property type="protein sequence ID" value="MEE6263152.1"/>
    <property type="molecule type" value="Genomic_DNA"/>
</dbReference>
<gene>
    <name evidence="3" type="ORF">V1633_32205</name>
</gene>
<feature type="signal peptide" evidence="2">
    <location>
        <begin position="1"/>
        <end position="25"/>
    </location>
</feature>
<feature type="chain" id="PRO_5045609193" description="Secreted protein" evidence="2">
    <location>
        <begin position="26"/>
        <end position="622"/>
    </location>
</feature>